<protein>
    <submittedName>
        <fullName evidence="1">Uncharacterized protein</fullName>
    </submittedName>
</protein>
<gene>
    <name evidence="1" type="ORF">LX15_003519</name>
</gene>
<dbReference type="Proteomes" id="UP001205311">
    <property type="component" value="Unassembled WGS sequence"/>
</dbReference>
<accession>A0ABT1HWB8</accession>
<evidence type="ECO:0000313" key="2">
    <source>
        <dbReference type="Proteomes" id="UP001205311"/>
    </source>
</evidence>
<name>A0ABT1HWB8_STRSD</name>
<comment type="caution">
    <text evidence="1">The sequence shown here is derived from an EMBL/GenBank/DDBJ whole genome shotgun (WGS) entry which is preliminary data.</text>
</comment>
<sequence>MEIEVDLYSGRPNPRLPLGGEAAAELVRRLAALSSTAHGSPATGLGYRGIRIVNESDEHPFAEVVVSRGVVVVRDRQGGERRLGDPDRALESWLVDVVAAGLEPDTARYVREELGSV</sequence>
<evidence type="ECO:0000313" key="1">
    <source>
        <dbReference type="EMBL" id="MCP2259810.1"/>
    </source>
</evidence>
<dbReference type="EMBL" id="JAMTCP010000020">
    <property type="protein sequence ID" value="MCP2259810.1"/>
    <property type="molecule type" value="Genomic_DNA"/>
</dbReference>
<keyword evidence="2" id="KW-1185">Reference proteome</keyword>
<organism evidence="1 2">
    <name type="scientific">Streptoalloteichus tenebrarius (strain ATCC 17920 / DSM 40477 / JCM 4838 / CBS 697.72 / NBRC 16177 / NCIMB 11028 / NRRL B-12390 / A12253. 1 / ISP 5477)</name>
    <name type="common">Streptomyces tenebrarius</name>
    <dbReference type="NCBI Taxonomy" id="1933"/>
    <lineage>
        <taxon>Bacteria</taxon>
        <taxon>Bacillati</taxon>
        <taxon>Actinomycetota</taxon>
        <taxon>Actinomycetes</taxon>
        <taxon>Pseudonocardiales</taxon>
        <taxon>Pseudonocardiaceae</taxon>
        <taxon>Streptoalloteichus</taxon>
    </lineage>
</organism>
<dbReference type="RefSeq" id="WP_253670695.1">
    <property type="nucleotide sequence ID" value="NZ_JAMTCP010000020.1"/>
</dbReference>
<proteinExistence type="predicted"/>
<reference evidence="1 2" key="1">
    <citation type="submission" date="2022-06" db="EMBL/GenBank/DDBJ databases">
        <title>Genomic Encyclopedia of Archaeal and Bacterial Type Strains, Phase II (KMG-II): from individual species to whole genera.</title>
        <authorList>
            <person name="Goeker M."/>
        </authorList>
    </citation>
    <scope>NUCLEOTIDE SEQUENCE [LARGE SCALE GENOMIC DNA]</scope>
    <source>
        <strain evidence="1 2">DSM 40477</strain>
    </source>
</reference>